<sequence length="367" mass="39027">MTGPRLTPLAASLPATVPFVGPETQERQRGRPFAARVGANESGFGPAPSVVQAIRNAAPDAWMYGDPESHDLRHALAAHHGIAPETIVVGEGIDGLLGYLVRLLVGPGDSVVTSDGAYPTFNYHVAGFGGTLHKVPYRDDHEDPEALVVRAAETGAKLIYLSNPDNPMGTWHDAETIARTIAAVPEGCVLLLDEAYVEFAPDGTAPPIDPSDARVIRMRTFSKAHGLAGMRIGYAIGHPELILAFNKVRNHFGMSRLSQQAALASLADQAHLAGTLQRVASARSRIAEIGAANGLRALPSATNFVTLDCGRDGEHARALLAALVARDVFVRMPFVAPEDRCIRISCAPDAELDIVAEALRKALAELR</sequence>
<dbReference type="InterPro" id="IPR015421">
    <property type="entry name" value="PyrdxlP-dep_Trfase_major"/>
</dbReference>
<comment type="similarity">
    <text evidence="1">Belongs to the class-II pyridoxal-phosphate-dependent aminotransferase family. Histidinol-phosphate aminotransferase subfamily.</text>
</comment>
<keyword evidence="3 7" id="KW-0808">Transferase</keyword>
<evidence type="ECO:0000256" key="5">
    <source>
        <dbReference type="ARBA" id="ARBA00029440"/>
    </source>
</evidence>
<evidence type="ECO:0000256" key="3">
    <source>
        <dbReference type="ARBA" id="ARBA00022679"/>
    </source>
</evidence>
<dbReference type="InterPro" id="IPR050106">
    <property type="entry name" value="HistidinolP_aminotransfase"/>
</dbReference>
<keyword evidence="8" id="KW-1185">Reference proteome</keyword>
<gene>
    <name evidence="7" type="ORF">CLV78_102720</name>
</gene>
<feature type="domain" description="Aminotransferase class I/classII large" evidence="6">
    <location>
        <begin position="38"/>
        <end position="359"/>
    </location>
</feature>
<dbReference type="Proteomes" id="UP000239480">
    <property type="component" value="Unassembled WGS sequence"/>
</dbReference>
<comment type="caution">
    <text evidence="7">The sequence shown here is derived from an EMBL/GenBank/DDBJ whole genome shotgun (WGS) entry which is preliminary data.</text>
</comment>
<dbReference type="CDD" id="cd00609">
    <property type="entry name" value="AAT_like"/>
    <property type="match status" value="1"/>
</dbReference>
<dbReference type="Gene3D" id="3.90.1150.10">
    <property type="entry name" value="Aspartate Aminotransferase, domain 1"/>
    <property type="match status" value="1"/>
</dbReference>
<dbReference type="InterPro" id="IPR015424">
    <property type="entry name" value="PyrdxlP-dep_Trfase"/>
</dbReference>
<dbReference type="InterPro" id="IPR015422">
    <property type="entry name" value="PyrdxlP-dep_Trfase_small"/>
</dbReference>
<accession>A0A2T0RWK8</accession>
<dbReference type="InterPro" id="IPR004839">
    <property type="entry name" value="Aminotransferase_I/II_large"/>
</dbReference>
<evidence type="ECO:0000313" key="7">
    <source>
        <dbReference type="EMBL" id="PRY25540.1"/>
    </source>
</evidence>
<dbReference type="SUPFAM" id="SSF53383">
    <property type="entry name" value="PLP-dependent transferases"/>
    <property type="match status" value="1"/>
</dbReference>
<dbReference type="GO" id="GO:0030170">
    <property type="term" value="F:pyridoxal phosphate binding"/>
    <property type="evidence" value="ECO:0007669"/>
    <property type="project" value="InterPro"/>
</dbReference>
<dbReference type="AlphaFoldDB" id="A0A2T0RWK8"/>
<evidence type="ECO:0000313" key="8">
    <source>
        <dbReference type="Proteomes" id="UP000239480"/>
    </source>
</evidence>
<name>A0A2T0RWK8_9RHOB</name>
<keyword evidence="4" id="KW-0663">Pyridoxal phosphate</keyword>
<comment type="pathway">
    <text evidence="5">Amino-acid biosynthesis.</text>
</comment>
<evidence type="ECO:0000259" key="6">
    <source>
        <dbReference type="Pfam" id="PF00155"/>
    </source>
</evidence>
<dbReference type="RefSeq" id="WP_106204426.1">
    <property type="nucleotide sequence ID" value="NZ_PVTD01000002.1"/>
</dbReference>
<evidence type="ECO:0000256" key="2">
    <source>
        <dbReference type="ARBA" id="ARBA00022576"/>
    </source>
</evidence>
<dbReference type="EMBL" id="PVTD01000002">
    <property type="protein sequence ID" value="PRY25540.1"/>
    <property type="molecule type" value="Genomic_DNA"/>
</dbReference>
<reference evidence="7 8" key="1">
    <citation type="submission" date="2018-03" db="EMBL/GenBank/DDBJ databases">
        <title>Genomic Encyclopedia of Archaeal and Bacterial Type Strains, Phase II (KMG-II): from individual species to whole genera.</title>
        <authorList>
            <person name="Goeker M."/>
        </authorList>
    </citation>
    <scope>NUCLEOTIDE SEQUENCE [LARGE SCALE GENOMIC DNA]</scope>
    <source>
        <strain evidence="7 8">DSM 29328</strain>
    </source>
</reference>
<organism evidence="7 8">
    <name type="scientific">Aliiruegeria haliotis</name>
    <dbReference type="NCBI Taxonomy" id="1280846"/>
    <lineage>
        <taxon>Bacteria</taxon>
        <taxon>Pseudomonadati</taxon>
        <taxon>Pseudomonadota</taxon>
        <taxon>Alphaproteobacteria</taxon>
        <taxon>Rhodobacterales</taxon>
        <taxon>Roseobacteraceae</taxon>
        <taxon>Aliiruegeria</taxon>
    </lineage>
</organism>
<dbReference type="GO" id="GO:0008483">
    <property type="term" value="F:transaminase activity"/>
    <property type="evidence" value="ECO:0007669"/>
    <property type="project" value="UniProtKB-KW"/>
</dbReference>
<dbReference type="Pfam" id="PF00155">
    <property type="entry name" value="Aminotran_1_2"/>
    <property type="match status" value="1"/>
</dbReference>
<dbReference type="Gene3D" id="3.40.640.10">
    <property type="entry name" value="Type I PLP-dependent aspartate aminotransferase-like (Major domain)"/>
    <property type="match status" value="1"/>
</dbReference>
<dbReference type="PANTHER" id="PTHR43643">
    <property type="entry name" value="HISTIDINOL-PHOSPHATE AMINOTRANSFERASE 2"/>
    <property type="match status" value="1"/>
</dbReference>
<proteinExistence type="inferred from homology"/>
<protein>
    <submittedName>
        <fullName evidence="7">Histidinol-phosphate aminotransferase</fullName>
    </submittedName>
</protein>
<evidence type="ECO:0000256" key="4">
    <source>
        <dbReference type="ARBA" id="ARBA00022898"/>
    </source>
</evidence>
<dbReference type="NCBIfam" id="NF006014">
    <property type="entry name" value="PRK08153.1"/>
    <property type="match status" value="1"/>
</dbReference>
<dbReference type="OrthoDB" id="9809616at2"/>
<keyword evidence="2 7" id="KW-0032">Aminotransferase</keyword>
<evidence type="ECO:0000256" key="1">
    <source>
        <dbReference type="ARBA" id="ARBA00007970"/>
    </source>
</evidence>
<dbReference type="PANTHER" id="PTHR43643:SF3">
    <property type="entry name" value="HISTIDINOL-PHOSPHATE AMINOTRANSFERASE"/>
    <property type="match status" value="1"/>
</dbReference>